<dbReference type="Proteomes" id="UP000187367">
    <property type="component" value="Unassembled WGS sequence"/>
</dbReference>
<sequence>MKQKSDEYASPTPKLLELIQEQKKVNQEIINRLEAINSAPPLSNEIRYLKVLLSSSSTHILNSLIEVTKQIGRQEQD</sequence>
<dbReference type="OrthoDB" id="2933512at2"/>
<reference evidence="1 2" key="1">
    <citation type="submission" date="2017-01" db="EMBL/GenBank/DDBJ databases">
        <title>Bacillus phylogenomics.</title>
        <authorList>
            <person name="Dunlap C."/>
        </authorList>
    </citation>
    <scope>NUCLEOTIDE SEQUENCE [LARGE SCALE GENOMIC DNA]</scope>
    <source>
        <strain evidence="1 2">NRRL B-41282</strain>
    </source>
</reference>
<name>A0A1R1RYC5_9BACI</name>
<comment type="caution">
    <text evidence="1">The sequence shown here is derived from an EMBL/GenBank/DDBJ whole genome shotgun (WGS) entry which is preliminary data.</text>
</comment>
<dbReference type="RefSeq" id="WP_076761102.1">
    <property type="nucleotide sequence ID" value="NZ_JARMMH010000011.1"/>
</dbReference>
<accession>A0A1R1RYC5</accession>
<dbReference type="EMBL" id="MTJL01000005">
    <property type="protein sequence ID" value="OMI08862.1"/>
    <property type="molecule type" value="Genomic_DNA"/>
</dbReference>
<evidence type="ECO:0000313" key="1">
    <source>
        <dbReference type="EMBL" id="OMI08862.1"/>
    </source>
</evidence>
<organism evidence="1 2">
    <name type="scientific">Bacillus swezeyi</name>
    <dbReference type="NCBI Taxonomy" id="1925020"/>
    <lineage>
        <taxon>Bacteria</taxon>
        <taxon>Bacillati</taxon>
        <taxon>Bacillota</taxon>
        <taxon>Bacilli</taxon>
        <taxon>Bacillales</taxon>
        <taxon>Bacillaceae</taxon>
        <taxon>Bacillus</taxon>
    </lineage>
</organism>
<evidence type="ECO:0000313" key="2">
    <source>
        <dbReference type="Proteomes" id="UP000187367"/>
    </source>
</evidence>
<protein>
    <submittedName>
        <fullName evidence="1">Uncharacterized protein</fullName>
    </submittedName>
</protein>
<keyword evidence="2" id="KW-1185">Reference proteome</keyword>
<gene>
    <name evidence="1" type="ORF">BW143_02065</name>
</gene>
<dbReference type="AlphaFoldDB" id="A0A1R1RYC5"/>
<proteinExistence type="predicted"/>
<accession>A0A1R1QW20</accession>